<organism evidence="2 3">
    <name type="scientific">Gracilimonas mengyeensis</name>
    <dbReference type="NCBI Taxonomy" id="1302730"/>
    <lineage>
        <taxon>Bacteria</taxon>
        <taxon>Pseudomonadati</taxon>
        <taxon>Balneolota</taxon>
        <taxon>Balneolia</taxon>
        <taxon>Balneolales</taxon>
        <taxon>Balneolaceae</taxon>
        <taxon>Gracilimonas</taxon>
    </lineage>
</organism>
<dbReference type="EMBL" id="FXTP01000001">
    <property type="protein sequence ID" value="SMO40475.1"/>
    <property type="molecule type" value="Genomic_DNA"/>
</dbReference>
<evidence type="ECO:0000259" key="1">
    <source>
        <dbReference type="Pfam" id="PF24732"/>
    </source>
</evidence>
<dbReference type="InterPro" id="IPR035093">
    <property type="entry name" value="RelE/ParE_toxin_dom_sf"/>
</dbReference>
<reference evidence="2 3" key="1">
    <citation type="submission" date="2017-05" db="EMBL/GenBank/DDBJ databases">
        <authorList>
            <person name="Varghese N."/>
            <person name="Submissions S."/>
        </authorList>
    </citation>
    <scope>NUCLEOTIDE SEQUENCE [LARGE SCALE GENOMIC DNA]</scope>
    <source>
        <strain evidence="2 3">DSM 21985</strain>
    </source>
</reference>
<keyword evidence="3" id="KW-1185">Reference proteome</keyword>
<gene>
    <name evidence="2" type="ORF">SAMN06265219_101483</name>
</gene>
<protein>
    <recommendedName>
        <fullName evidence="1">ParE-like toxin domain-containing protein</fullName>
    </recommendedName>
</protein>
<feature type="domain" description="ParE-like toxin" evidence="1">
    <location>
        <begin position="19"/>
        <end position="83"/>
    </location>
</feature>
<dbReference type="OrthoDB" id="129742at2"/>
<name>A0A521B0C5_9BACT</name>
<dbReference type="Pfam" id="PF24732">
    <property type="entry name" value="ParE_like"/>
    <property type="match status" value="1"/>
</dbReference>
<dbReference type="RefSeq" id="WP_142452977.1">
    <property type="nucleotide sequence ID" value="NZ_FXTP01000001.1"/>
</dbReference>
<dbReference type="InterPro" id="IPR056925">
    <property type="entry name" value="ParE-like"/>
</dbReference>
<dbReference type="Proteomes" id="UP000317557">
    <property type="component" value="Unassembled WGS sequence"/>
</dbReference>
<proteinExistence type="predicted"/>
<dbReference type="Gene3D" id="3.30.2310.20">
    <property type="entry name" value="RelE-like"/>
    <property type="match status" value="1"/>
</dbReference>
<dbReference type="SUPFAM" id="SSF143011">
    <property type="entry name" value="RelE-like"/>
    <property type="match status" value="1"/>
</dbReference>
<evidence type="ECO:0000313" key="2">
    <source>
        <dbReference type="EMBL" id="SMO40475.1"/>
    </source>
</evidence>
<dbReference type="AlphaFoldDB" id="A0A521B0C5"/>
<sequence>MISHTTGGFWENYQKLPEEIKQKARKAYQFFKQDPSHPSLRFKKIIDNPDVYSVRVSMDYRAIGVKKNDTMIWFWIGNHHDYEEMIKNL</sequence>
<accession>A0A521B0C5</accession>
<evidence type="ECO:0000313" key="3">
    <source>
        <dbReference type="Proteomes" id="UP000317557"/>
    </source>
</evidence>